<dbReference type="AlphaFoldDB" id="A0A1I7MDJ7"/>
<dbReference type="RefSeq" id="WP_091692633.1">
    <property type="nucleotide sequence ID" value="NZ_FPCG01000001.1"/>
</dbReference>
<evidence type="ECO:0000313" key="2">
    <source>
        <dbReference type="Proteomes" id="UP000198881"/>
    </source>
</evidence>
<dbReference type="Proteomes" id="UP000198881">
    <property type="component" value="Unassembled WGS sequence"/>
</dbReference>
<sequence>MDVDFDVRSDAGGRDPDVHSPTLRRYHQLLWSKSLPSGHHFTLSTDTPGTYLHHRSHAGEFWLSSDAISHSLSSITSMRSVLASVPLGALESFYTLNCTIGSYLVFPGNTINRKPTVNGARGMHPRIRDRFDLTLECIRRFYVNEANPLGEVLHRYSDYFSLLEDFETYVEFFLLQDLVDDHGSVRFHLPFEGFDQSPLPATTAHYLEYRAASMTFVAARNRRIRSWTEAHLRCGI</sequence>
<accession>A0A1I7MDJ7</accession>
<organism evidence="1 2">
    <name type="scientific">Micrococcus terreus</name>
    <dbReference type="NCBI Taxonomy" id="574650"/>
    <lineage>
        <taxon>Bacteria</taxon>
        <taxon>Bacillati</taxon>
        <taxon>Actinomycetota</taxon>
        <taxon>Actinomycetes</taxon>
        <taxon>Micrococcales</taxon>
        <taxon>Micrococcaceae</taxon>
        <taxon>Micrococcus</taxon>
    </lineage>
</organism>
<dbReference type="OrthoDB" id="1664004at2"/>
<dbReference type="EMBL" id="FPCG01000001">
    <property type="protein sequence ID" value="SFV20006.1"/>
    <property type="molecule type" value="Genomic_DNA"/>
</dbReference>
<dbReference type="STRING" id="574650.SAMN04487966_10119"/>
<evidence type="ECO:0000313" key="1">
    <source>
        <dbReference type="EMBL" id="SFV20006.1"/>
    </source>
</evidence>
<proteinExistence type="predicted"/>
<gene>
    <name evidence="1" type="ORF">SAMN04487966_10119</name>
</gene>
<name>A0A1I7MDJ7_9MICC</name>
<dbReference type="Pfam" id="PF22507">
    <property type="entry name" value="DUF6994"/>
    <property type="match status" value="1"/>
</dbReference>
<keyword evidence="2" id="KW-1185">Reference proteome</keyword>
<dbReference type="InterPro" id="IPR054263">
    <property type="entry name" value="DUF6994"/>
</dbReference>
<reference evidence="1 2" key="1">
    <citation type="submission" date="2016-10" db="EMBL/GenBank/DDBJ databases">
        <authorList>
            <person name="de Groot N.N."/>
        </authorList>
    </citation>
    <scope>NUCLEOTIDE SEQUENCE [LARGE SCALE GENOMIC DNA]</scope>
    <source>
        <strain evidence="1 2">CGMCC 1.7054</strain>
    </source>
</reference>
<protein>
    <submittedName>
        <fullName evidence="1">Uncharacterized protein</fullName>
    </submittedName>
</protein>